<name>A0ABP9RML3_9ACTN</name>
<dbReference type="Proteomes" id="UP001501570">
    <property type="component" value="Unassembled WGS sequence"/>
</dbReference>
<evidence type="ECO:0000313" key="2">
    <source>
        <dbReference type="Proteomes" id="UP001501570"/>
    </source>
</evidence>
<protein>
    <submittedName>
        <fullName evidence="1">Uncharacterized protein</fullName>
    </submittedName>
</protein>
<comment type="caution">
    <text evidence="1">The sequence shown here is derived from an EMBL/GenBank/DDBJ whole genome shotgun (WGS) entry which is preliminary data.</text>
</comment>
<evidence type="ECO:0000313" key="1">
    <source>
        <dbReference type="EMBL" id="GAA5180468.1"/>
    </source>
</evidence>
<dbReference type="InterPro" id="IPR041289">
    <property type="entry name" value="Bact_RF_family3"/>
</dbReference>
<dbReference type="RefSeq" id="WP_345626992.1">
    <property type="nucleotide sequence ID" value="NZ_BAABJQ010000003.1"/>
</dbReference>
<dbReference type="Pfam" id="PF18845">
    <property type="entry name" value="baeRF_family3"/>
    <property type="match status" value="1"/>
</dbReference>
<proteinExistence type="predicted"/>
<gene>
    <name evidence="1" type="ORF">GCM10023322_12840</name>
</gene>
<organism evidence="1 2">
    <name type="scientific">Rugosimonospora acidiphila</name>
    <dbReference type="NCBI Taxonomy" id="556531"/>
    <lineage>
        <taxon>Bacteria</taxon>
        <taxon>Bacillati</taxon>
        <taxon>Actinomycetota</taxon>
        <taxon>Actinomycetes</taxon>
        <taxon>Micromonosporales</taxon>
        <taxon>Micromonosporaceae</taxon>
        <taxon>Rugosimonospora</taxon>
    </lineage>
</organism>
<accession>A0ABP9RML3</accession>
<reference evidence="2" key="1">
    <citation type="journal article" date="2019" name="Int. J. Syst. Evol. Microbiol.">
        <title>The Global Catalogue of Microorganisms (GCM) 10K type strain sequencing project: providing services to taxonomists for standard genome sequencing and annotation.</title>
        <authorList>
            <consortium name="The Broad Institute Genomics Platform"/>
            <consortium name="The Broad Institute Genome Sequencing Center for Infectious Disease"/>
            <person name="Wu L."/>
            <person name="Ma J."/>
        </authorList>
    </citation>
    <scope>NUCLEOTIDE SEQUENCE [LARGE SCALE GENOMIC DNA]</scope>
    <source>
        <strain evidence="2">JCM 18304</strain>
    </source>
</reference>
<keyword evidence="2" id="KW-1185">Reference proteome</keyword>
<sequence length="369" mass="39437">MSGQTGTFCGGTPSAAQIAALQKIREYPAISVLVTTTPAAVLGAEDALRLDALAGRAVHRVRGELCPATAAPAVERLNALLALARRGPAARALALYASASTQALIRLPIPVHDREAVDPTFATRDLVRARQRIPPYCVLALSPSHARLFEAVNNILLPAPTCAFPMHVAHRIPHRGSGPADRPTHTIDHDDFYRDVDAALSAYLRRHPVPFVLVGDGRAAAGFQLACTNHRRLVGTVRGNLSSTPARELSTRIHSALDAYLNRRQAEAVALIARRASAGRVASGMPAAWLAARTRRPEMLAVDESLFYPARISDDGDTLIPAVDVEHPDVIDDAVDELIELVLARGGRVAFTTPGALAEHHHGVAVTIR</sequence>
<dbReference type="EMBL" id="BAABJQ010000003">
    <property type="protein sequence ID" value="GAA5180468.1"/>
    <property type="molecule type" value="Genomic_DNA"/>
</dbReference>